<evidence type="ECO:0000313" key="2">
    <source>
        <dbReference type="Proteomes" id="UP000294682"/>
    </source>
</evidence>
<dbReference type="Pfam" id="PF02082">
    <property type="entry name" value="Rrf2"/>
    <property type="match status" value="1"/>
</dbReference>
<evidence type="ECO:0000313" key="1">
    <source>
        <dbReference type="EMBL" id="TCL44163.1"/>
    </source>
</evidence>
<dbReference type="InterPro" id="IPR036388">
    <property type="entry name" value="WH-like_DNA-bd_sf"/>
</dbReference>
<dbReference type="InterPro" id="IPR030489">
    <property type="entry name" value="TR_Rrf2-type_CS"/>
</dbReference>
<dbReference type="PANTHER" id="PTHR33221">
    <property type="entry name" value="WINGED HELIX-TURN-HELIX TRANSCRIPTIONAL REGULATOR, RRF2 FAMILY"/>
    <property type="match status" value="1"/>
</dbReference>
<dbReference type="SUPFAM" id="SSF46785">
    <property type="entry name" value="Winged helix' DNA-binding domain"/>
    <property type="match status" value="1"/>
</dbReference>
<dbReference type="AlphaFoldDB" id="A0A9X8UK86"/>
<dbReference type="InterPro" id="IPR000944">
    <property type="entry name" value="Tscrpt_reg_Rrf2"/>
</dbReference>
<reference evidence="1 2" key="1">
    <citation type="submission" date="2019-03" db="EMBL/GenBank/DDBJ databases">
        <title>Genomic Encyclopedia of Type Strains, Phase IV (KMG-IV): sequencing the most valuable type-strain genomes for metagenomic binning, comparative biology and taxonomic classification.</title>
        <authorList>
            <person name="Goeker M."/>
        </authorList>
    </citation>
    <scope>NUCLEOTIDE SEQUENCE [LARGE SCALE GENOMIC DNA]</scope>
    <source>
        <strain evidence="1 2">DSM 100433</strain>
    </source>
</reference>
<dbReference type="PANTHER" id="PTHR33221:SF15">
    <property type="entry name" value="HTH-TYPE TRANSCRIPTIONAL REGULATOR YWGB-RELATED"/>
    <property type="match status" value="1"/>
</dbReference>
<organism evidence="1 2">
    <name type="scientific">Harryflintia acetispora</name>
    <dbReference type="NCBI Taxonomy" id="1849041"/>
    <lineage>
        <taxon>Bacteria</taxon>
        <taxon>Bacillati</taxon>
        <taxon>Bacillota</taxon>
        <taxon>Clostridia</taxon>
        <taxon>Eubacteriales</taxon>
        <taxon>Oscillospiraceae</taxon>
        <taxon>Harryflintia</taxon>
    </lineage>
</organism>
<gene>
    <name evidence="1" type="ORF">EDD78_103201</name>
</gene>
<dbReference type="RefSeq" id="WP_132084252.1">
    <property type="nucleotide sequence ID" value="NZ_SLUK01000003.1"/>
</dbReference>
<dbReference type="Gene3D" id="1.10.10.10">
    <property type="entry name" value="Winged helix-like DNA-binding domain superfamily/Winged helix DNA-binding domain"/>
    <property type="match status" value="1"/>
</dbReference>
<dbReference type="InterPro" id="IPR036390">
    <property type="entry name" value="WH_DNA-bd_sf"/>
</dbReference>
<dbReference type="PROSITE" id="PS01332">
    <property type="entry name" value="HTH_RRF2_1"/>
    <property type="match status" value="1"/>
</dbReference>
<accession>A0A9X8UK86</accession>
<dbReference type="Proteomes" id="UP000294682">
    <property type="component" value="Unassembled WGS sequence"/>
</dbReference>
<sequence length="144" mass="15817">MTGEFTIAVHALVYLNHKGTTLSSEELSQNVCTNPARVRKVMAMLKKGGLIETKEGAEGGYRFCLDPGEVTLRRIDEAVGVPLVSASWRSGNVDKKCLVASGMGRIMDGIYGELDELCKRRLEGITVKDIDRVIFSGKRTAQER</sequence>
<name>A0A9X8UK86_9FIRM</name>
<dbReference type="GO" id="GO:0003677">
    <property type="term" value="F:DNA binding"/>
    <property type="evidence" value="ECO:0007669"/>
    <property type="project" value="UniProtKB-KW"/>
</dbReference>
<keyword evidence="2" id="KW-1185">Reference proteome</keyword>
<protein>
    <submittedName>
        <fullName evidence="1">DNA-binding IscR family transcriptional regulator</fullName>
    </submittedName>
</protein>
<dbReference type="EMBL" id="SLUK01000003">
    <property type="protein sequence ID" value="TCL44163.1"/>
    <property type="molecule type" value="Genomic_DNA"/>
</dbReference>
<dbReference type="PROSITE" id="PS51197">
    <property type="entry name" value="HTH_RRF2_2"/>
    <property type="match status" value="1"/>
</dbReference>
<proteinExistence type="predicted"/>
<keyword evidence="1" id="KW-0238">DNA-binding</keyword>
<dbReference type="GO" id="GO:0003700">
    <property type="term" value="F:DNA-binding transcription factor activity"/>
    <property type="evidence" value="ECO:0007669"/>
    <property type="project" value="TreeGrafter"/>
</dbReference>
<comment type="caution">
    <text evidence="1">The sequence shown here is derived from an EMBL/GenBank/DDBJ whole genome shotgun (WGS) entry which is preliminary data.</text>
</comment>
<dbReference type="GO" id="GO:0005829">
    <property type="term" value="C:cytosol"/>
    <property type="evidence" value="ECO:0007669"/>
    <property type="project" value="TreeGrafter"/>
</dbReference>